<organism evidence="3 4">
    <name type="scientific">Amphiprion ocellaris</name>
    <name type="common">Clown anemonefish</name>
    <dbReference type="NCBI Taxonomy" id="80972"/>
    <lineage>
        <taxon>Eukaryota</taxon>
        <taxon>Metazoa</taxon>
        <taxon>Chordata</taxon>
        <taxon>Craniata</taxon>
        <taxon>Vertebrata</taxon>
        <taxon>Euteleostomi</taxon>
        <taxon>Actinopterygii</taxon>
        <taxon>Neopterygii</taxon>
        <taxon>Teleostei</taxon>
        <taxon>Neoteleostei</taxon>
        <taxon>Acanthomorphata</taxon>
        <taxon>Ovalentaria</taxon>
        <taxon>Pomacentridae</taxon>
        <taxon>Amphiprion</taxon>
    </lineage>
</organism>
<keyword evidence="1" id="KW-0812">Transmembrane</keyword>
<evidence type="ECO:0000313" key="3">
    <source>
        <dbReference type="Ensembl" id="ENSAOCP00000039883.1"/>
    </source>
</evidence>
<dbReference type="KEGG" id="aoce:111576158"/>
<feature type="signal peptide" evidence="2">
    <location>
        <begin position="1"/>
        <end position="24"/>
    </location>
</feature>
<protein>
    <submittedName>
        <fullName evidence="3">Uncharacterized protein</fullName>
    </submittedName>
</protein>
<reference evidence="3" key="2">
    <citation type="submission" date="2025-08" db="UniProtKB">
        <authorList>
            <consortium name="Ensembl"/>
        </authorList>
    </citation>
    <scope>IDENTIFICATION</scope>
</reference>
<dbReference type="GeneID" id="111576158"/>
<dbReference type="PANTHER" id="PTHR38706:SF2">
    <property type="match status" value="1"/>
</dbReference>
<dbReference type="PANTHER" id="PTHR38706">
    <property type="entry name" value="SI:CH211-198C19.1-RELATED"/>
    <property type="match status" value="1"/>
</dbReference>
<feature type="transmembrane region" description="Helical" evidence="1">
    <location>
        <begin position="212"/>
        <end position="230"/>
    </location>
</feature>
<reference evidence="3 4" key="1">
    <citation type="submission" date="2022-01" db="EMBL/GenBank/DDBJ databases">
        <title>A chromosome-scale genome assembly of the false clownfish, Amphiprion ocellaris.</title>
        <authorList>
            <person name="Ryu T."/>
        </authorList>
    </citation>
    <scope>NUCLEOTIDE SEQUENCE [LARGE SCALE GENOMIC DNA]</scope>
</reference>
<dbReference type="Ensembl" id="ENSAOCT00000060204.1">
    <property type="protein sequence ID" value="ENSAOCP00000039883.1"/>
    <property type="gene ID" value="ENSAOCG00000026623.1"/>
</dbReference>
<evidence type="ECO:0000313" key="4">
    <source>
        <dbReference type="Proteomes" id="UP001501940"/>
    </source>
</evidence>
<keyword evidence="4" id="KW-1185">Reference proteome</keyword>
<dbReference type="Proteomes" id="UP001501940">
    <property type="component" value="Chromosome 19"/>
</dbReference>
<proteinExistence type="predicted"/>
<keyword evidence="1" id="KW-1133">Transmembrane helix</keyword>
<dbReference type="RefSeq" id="XP_023137477.1">
    <property type="nucleotide sequence ID" value="XM_023281709.3"/>
</dbReference>
<feature type="chain" id="PRO_5043344352" evidence="2">
    <location>
        <begin position="25"/>
        <end position="266"/>
    </location>
</feature>
<dbReference type="AlphaFoldDB" id="A0AAQ5XEX3"/>
<evidence type="ECO:0000256" key="2">
    <source>
        <dbReference type="SAM" id="SignalP"/>
    </source>
</evidence>
<keyword evidence="2" id="KW-0732">Signal</keyword>
<dbReference type="GeneTree" id="ENSGT00730000111690"/>
<name>A0AAQ5XEX3_AMPOC</name>
<sequence>MMKVSGRILISCSALILVLTSVSAIEILDSIDDLKRINFGRSVPTHSLVLLHWFANTVTIDGYNMISLNFDPDNGDYGSHHYSNYEGLLPPGNTRYYTIGNIYQERGLELPHHVVYPRSEYVGRNRARIIVRVRNQRRQGLQIIDEVYITQHYEDNRGPDYDPHHTYLITTNLLRQIRQFSMNGDQQLLVSLRNRFGSNADDSRLRLIRNTWGSLACLGLLLFIVVQSGTTSDRNNNLGKDCVLFILLLVFIAFIILFSSANKQHA</sequence>
<keyword evidence="1" id="KW-0472">Membrane</keyword>
<feature type="transmembrane region" description="Helical" evidence="1">
    <location>
        <begin position="242"/>
        <end position="261"/>
    </location>
</feature>
<accession>A0AAQ5XEX3</accession>
<evidence type="ECO:0000256" key="1">
    <source>
        <dbReference type="SAM" id="Phobius"/>
    </source>
</evidence>
<reference evidence="3" key="3">
    <citation type="submission" date="2025-09" db="UniProtKB">
        <authorList>
            <consortium name="Ensembl"/>
        </authorList>
    </citation>
    <scope>IDENTIFICATION</scope>
</reference>